<dbReference type="OrthoDB" id="337582at2"/>
<evidence type="ECO:0000313" key="7">
    <source>
        <dbReference type="EMBL" id="PRP90675.1"/>
    </source>
</evidence>
<keyword evidence="8" id="KW-1185">Reference proteome</keyword>
<evidence type="ECO:0000256" key="3">
    <source>
        <dbReference type="ARBA" id="ARBA00022630"/>
    </source>
</evidence>
<evidence type="ECO:0000256" key="4">
    <source>
        <dbReference type="ARBA" id="ARBA00022827"/>
    </source>
</evidence>
<keyword evidence="5 7" id="KW-0560">Oxidoreductase</keyword>
<gene>
    <name evidence="7" type="primary">fdhL_2</name>
    <name evidence="7" type="ORF">ENSA5_62940</name>
</gene>
<sequence length="493" mass="54621">MASYDLILVGTSFASSFFLHEYLRHARPDAKILVLERGGRWPQAKLVNEIRYALRTIGDRTFRRTGRKPWLYAPAFGGTSNMWYGNTPRLLPEDFETRSRFGVGVDWPIGYDDLEPYYCDAEDLMTIAGPSEHTPFRRSRPYPHSAHELSDPEKLLLSRHGDDFYACPTARAHDPARPGVATDRAPCCTSFVCNFCPVDAKFTVLNGLAQIYDDPRVELRLGAVVQSVSSAAQVATGVEWLQEDPNLLASPEAIASRRDASASAEIVALGANALFNPHILLRSGLDDGVVGRYLHEQVGVDAFIHLGGVEGFNGSTSCTGHHYRFARGDHRRERAASLLETFTRTHLRIEAGKWRHGLRVTGVFEDLPQAENRVEVDPRDPSKPVTRYRHYSDYAQRSIDRFAQDLEVMFEGLPVEDMIIEEPRDSEGHILGTARMGDDPATSVVDRDQLHHGLRNLYVLGGSSFSMGGAANPSLTIAALSLRSARRGFGGGG</sequence>
<dbReference type="PANTHER" id="PTHR42784">
    <property type="entry name" value="PYRANOSE 2-OXIDASE"/>
    <property type="match status" value="1"/>
</dbReference>
<dbReference type="PANTHER" id="PTHR42784:SF1">
    <property type="entry name" value="PYRANOSE 2-OXIDASE"/>
    <property type="match status" value="1"/>
</dbReference>
<accession>A0A2S9XCV2</accession>
<name>A0A2S9XCV2_9BACT</name>
<evidence type="ECO:0000259" key="6">
    <source>
        <dbReference type="Pfam" id="PF05199"/>
    </source>
</evidence>
<dbReference type="Pfam" id="PF05199">
    <property type="entry name" value="GMC_oxred_C"/>
    <property type="match status" value="1"/>
</dbReference>
<reference evidence="7 8" key="1">
    <citation type="submission" date="2018-03" db="EMBL/GenBank/DDBJ databases">
        <title>Draft Genome Sequences of the Obligatory Marine Myxobacteria Enhygromyxa salina SWB005.</title>
        <authorList>
            <person name="Poehlein A."/>
            <person name="Moghaddam J.A."/>
            <person name="Harms H."/>
            <person name="Alanjari M."/>
            <person name="Koenig G.M."/>
            <person name="Daniel R."/>
            <person name="Schaeberle T.F."/>
        </authorList>
    </citation>
    <scope>NUCLEOTIDE SEQUENCE [LARGE SCALE GENOMIC DNA]</scope>
    <source>
        <strain evidence="7 8">SWB005</strain>
    </source>
</reference>
<comment type="similarity">
    <text evidence="2">Belongs to the GMC oxidoreductase family.</text>
</comment>
<dbReference type="RefSeq" id="WP_106395467.1">
    <property type="nucleotide sequence ID" value="NZ_PVNK01000274.1"/>
</dbReference>
<dbReference type="Gene3D" id="3.50.50.60">
    <property type="entry name" value="FAD/NAD(P)-binding domain"/>
    <property type="match status" value="2"/>
</dbReference>
<feature type="domain" description="Glucose-methanol-choline oxidoreductase C-terminal" evidence="6">
    <location>
        <begin position="368"/>
        <end position="480"/>
    </location>
</feature>
<evidence type="ECO:0000256" key="1">
    <source>
        <dbReference type="ARBA" id="ARBA00001974"/>
    </source>
</evidence>
<comment type="caution">
    <text evidence="7">The sequence shown here is derived from an EMBL/GenBank/DDBJ whole genome shotgun (WGS) entry which is preliminary data.</text>
</comment>
<proteinExistence type="inferred from homology"/>
<dbReference type="InterPro" id="IPR036188">
    <property type="entry name" value="FAD/NAD-bd_sf"/>
</dbReference>
<dbReference type="InterPro" id="IPR007867">
    <property type="entry name" value="GMC_OxRtase_C"/>
</dbReference>
<dbReference type="SUPFAM" id="SSF51905">
    <property type="entry name" value="FAD/NAD(P)-binding domain"/>
    <property type="match status" value="1"/>
</dbReference>
<comment type="cofactor">
    <cofactor evidence="1">
        <name>FAD</name>
        <dbReference type="ChEBI" id="CHEBI:57692"/>
    </cofactor>
</comment>
<dbReference type="InterPro" id="IPR051473">
    <property type="entry name" value="P2Ox-like"/>
</dbReference>
<keyword evidence="3" id="KW-0285">Flavoprotein</keyword>
<evidence type="ECO:0000256" key="2">
    <source>
        <dbReference type="ARBA" id="ARBA00010790"/>
    </source>
</evidence>
<dbReference type="AlphaFoldDB" id="A0A2S9XCV2"/>
<keyword evidence="4" id="KW-0274">FAD</keyword>
<dbReference type="GO" id="GO:0016614">
    <property type="term" value="F:oxidoreductase activity, acting on CH-OH group of donors"/>
    <property type="evidence" value="ECO:0007669"/>
    <property type="project" value="InterPro"/>
</dbReference>
<dbReference type="EMBL" id="PVNK01000274">
    <property type="protein sequence ID" value="PRP90675.1"/>
    <property type="molecule type" value="Genomic_DNA"/>
</dbReference>
<dbReference type="EC" id="1.1.99.11" evidence="7"/>
<evidence type="ECO:0000256" key="5">
    <source>
        <dbReference type="ARBA" id="ARBA00023002"/>
    </source>
</evidence>
<organism evidence="7 8">
    <name type="scientific">Enhygromyxa salina</name>
    <dbReference type="NCBI Taxonomy" id="215803"/>
    <lineage>
        <taxon>Bacteria</taxon>
        <taxon>Pseudomonadati</taxon>
        <taxon>Myxococcota</taxon>
        <taxon>Polyangia</taxon>
        <taxon>Nannocystales</taxon>
        <taxon>Nannocystaceae</taxon>
        <taxon>Enhygromyxa</taxon>
    </lineage>
</organism>
<protein>
    <submittedName>
        <fullName evidence="7">Fructose dehydrogenase large subunit</fullName>
        <ecNumber evidence="7">1.1.99.11</ecNumber>
    </submittedName>
</protein>
<dbReference type="Proteomes" id="UP000237968">
    <property type="component" value="Unassembled WGS sequence"/>
</dbReference>
<evidence type="ECO:0000313" key="8">
    <source>
        <dbReference type="Proteomes" id="UP000237968"/>
    </source>
</evidence>